<evidence type="ECO:0000313" key="2">
    <source>
        <dbReference type="Proteomes" id="UP000613177"/>
    </source>
</evidence>
<sequence>MEIFLLETSNHFGSTGLQRSKFDHRKSTFRTLAMLKTIADEYLYVSLIMFKRIIFPLFMAPKGSIDDFWLEDFLEIKPTIKVMELKKDHDSTLLESMFKTSNYLHSLFLTVNPLIFRLTEEEDKSNMTDLRP</sequence>
<dbReference type="EMBL" id="JAEPRE010000185">
    <property type="protein sequence ID" value="KAG2230746.1"/>
    <property type="molecule type" value="Genomic_DNA"/>
</dbReference>
<organism evidence="1 2">
    <name type="scientific">Thamnidium elegans</name>
    <dbReference type="NCBI Taxonomy" id="101142"/>
    <lineage>
        <taxon>Eukaryota</taxon>
        <taxon>Fungi</taxon>
        <taxon>Fungi incertae sedis</taxon>
        <taxon>Mucoromycota</taxon>
        <taxon>Mucoromycotina</taxon>
        <taxon>Mucoromycetes</taxon>
        <taxon>Mucorales</taxon>
        <taxon>Mucorineae</taxon>
        <taxon>Mucoraceae</taxon>
        <taxon>Thamnidium</taxon>
    </lineage>
</organism>
<gene>
    <name evidence="1" type="ORF">INT48_006334</name>
</gene>
<protein>
    <submittedName>
        <fullName evidence="1">Uncharacterized protein</fullName>
    </submittedName>
</protein>
<dbReference type="AlphaFoldDB" id="A0A8H7SM05"/>
<name>A0A8H7SM05_9FUNG</name>
<reference evidence="1" key="1">
    <citation type="submission" date="2021-01" db="EMBL/GenBank/DDBJ databases">
        <title>Metabolic potential, ecology and presence of endohyphal bacteria is reflected in genomic diversity of Mucoromycotina.</title>
        <authorList>
            <person name="Muszewska A."/>
            <person name="Okrasinska A."/>
            <person name="Steczkiewicz K."/>
            <person name="Drgas O."/>
            <person name="Orlowska M."/>
            <person name="Perlinska-Lenart U."/>
            <person name="Aleksandrzak-Piekarczyk T."/>
            <person name="Szatraj K."/>
            <person name="Zielenkiewicz U."/>
            <person name="Pilsyk S."/>
            <person name="Malc E."/>
            <person name="Mieczkowski P."/>
            <person name="Kruszewska J.S."/>
            <person name="Biernat P."/>
            <person name="Pawlowska J."/>
        </authorList>
    </citation>
    <scope>NUCLEOTIDE SEQUENCE</scope>
    <source>
        <strain evidence="1">WA0000018081</strain>
    </source>
</reference>
<comment type="caution">
    <text evidence="1">The sequence shown here is derived from an EMBL/GenBank/DDBJ whole genome shotgun (WGS) entry which is preliminary data.</text>
</comment>
<dbReference type="Proteomes" id="UP000613177">
    <property type="component" value="Unassembled WGS sequence"/>
</dbReference>
<accession>A0A8H7SM05</accession>
<keyword evidence="2" id="KW-1185">Reference proteome</keyword>
<proteinExistence type="predicted"/>
<evidence type="ECO:0000313" key="1">
    <source>
        <dbReference type="EMBL" id="KAG2230746.1"/>
    </source>
</evidence>